<evidence type="ECO:0000256" key="3">
    <source>
        <dbReference type="ARBA" id="ARBA00022801"/>
    </source>
</evidence>
<evidence type="ECO:0000256" key="4">
    <source>
        <dbReference type="ARBA" id="ARBA00022807"/>
    </source>
</evidence>
<dbReference type="GO" id="GO:0008234">
    <property type="term" value="F:cysteine-type peptidase activity"/>
    <property type="evidence" value="ECO:0007669"/>
    <property type="project" value="UniProtKB-KW"/>
</dbReference>
<dbReference type="Pfam" id="PF00877">
    <property type="entry name" value="NLPC_P60"/>
    <property type="match status" value="1"/>
</dbReference>
<comment type="similarity">
    <text evidence="1">Belongs to the peptidase C40 family.</text>
</comment>
<feature type="signal peptide" evidence="6">
    <location>
        <begin position="1"/>
        <end position="23"/>
    </location>
</feature>
<protein>
    <submittedName>
        <fullName evidence="8">C40 family peptidase</fullName>
    </submittedName>
</protein>
<feature type="chain" id="PRO_5040954231" evidence="6">
    <location>
        <begin position="24"/>
        <end position="209"/>
    </location>
</feature>
<proteinExistence type="inferred from homology"/>
<name>A0A9X3Z4M1_9BACL</name>
<evidence type="ECO:0000313" key="8">
    <source>
        <dbReference type="EMBL" id="MDA5110027.1"/>
    </source>
</evidence>
<evidence type="ECO:0000256" key="5">
    <source>
        <dbReference type="SAM" id="MobiDB-lite"/>
    </source>
</evidence>
<dbReference type="Proteomes" id="UP001151071">
    <property type="component" value="Unassembled WGS sequence"/>
</dbReference>
<evidence type="ECO:0000256" key="1">
    <source>
        <dbReference type="ARBA" id="ARBA00007074"/>
    </source>
</evidence>
<sequence>MRKTVVSLFIAGMLAMGAGAAHAQEESSLMGVVNDLYGAPYKSSGTTKNGFDCSGFTRYVFDALGVDLPHSSSAQFKLGVPVSRSDLQPGDLVFFNTNGRSVSHVGIYIGNGMFVHAESGKGVVNTRLNDPYYWGKRFVGAKRIALPVLEAIAEAPQKKKPVQAASLPDAKQQPQRQQEQSKQQPQTPQQQQTQQQQQQQQQSQPRQQQ</sequence>
<dbReference type="GO" id="GO:0006508">
    <property type="term" value="P:proteolysis"/>
    <property type="evidence" value="ECO:0007669"/>
    <property type="project" value="UniProtKB-KW"/>
</dbReference>
<dbReference type="AlphaFoldDB" id="A0A9X3Z4M1"/>
<dbReference type="PROSITE" id="PS51935">
    <property type="entry name" value="NLPC_P60"/>
    <property type="match status" value="1"/>
</dbReference>
<comment type="caution">
    <text evidence="8">The sequence shown here is derived from an EMBL/GenBank/DDBJ whole genome shotgun (WGS) entry which is preliminary data.</text>
</comment>
<gene>
    <name evidence="8" type="ORF">O3V59_16800</name>
</gene>
<organism evidence="8 9">
    <name type="scientific">Brevibacillus thermoruber</name>
    <dbReference type="NCBI Taxonomy" id="33942"/>
    <lineage>
        <taxon>Bacteria</taxon>
        <taxon>Bacillati</taxon>
        <taxon>Bacillota</taxon>
        <taxon>Bacilli</taxon>
        <taxon>Bacillales</taxon>
        <taxon>Paenibacillaceae</taxon>
        <taxon>Brevibacillus</taxon>
    </lineage>
</organism>
<evidence type="ECO:0000256" key="6">
    <source>
        <dbReference type="SAM" id="SignalP"/>
    </source>
</evidence>
<keyword evidence="2" id="KW-0645">Protease</keyword>
<dbReference type="InterPro" id="IPR051202">
    <property type="entry name" value="Peptidase_C40"/>
</dbReference>
<accession>A0A9X3Z4M1</accession>
<dbReference type="RefSeq" id="WP_271140608.1">
    <property type="nucleotide sequence ID" value="NZ_JAPYYP010000025.1"/>
</dbReference>
<dbReference type="Gene3D" id="3.90.1720.10">
    <property type="entry name" value="endopeptidase domain like (from Nostoc punctiforme)"/>
    <property type="match status" value="1"/>
</dbReference>
<keyword evidence="3" id="KW-0378">Hydrolase</keyword>
<evidence type="ECO:0000313" key="9">
    <source>
        <dbReference type="Proteomes" id="UP001151071"/>
    </source>
</evidence>
<dbReference type="InterPro" id="IPR038765">
    <property type="entry name" value="Papain-like_cys_pep_sf"/>
</dbReference>
<feature type="region of interest" description="Disordered" evidence="5">
    <location>
        <begin position="157"/>
        <end position="209"/>
    </location>
</feature>
<dbReference type="PANTHER" id="PTHR47053">
    <property type="entry name" value="MUREIN DD-ENDOPEPTIDASE MEPH-RELATED"/>
    <property type="match status" value="1"/>
</dbReference>
<keyword evidence="6" id="KW-0732">Signal</keyword>
<keyword evidence="4" id="KW-0788">Thiol protease</keyword>
<feature type="domain" description="NlpC/P60" evidence="7">
    <location>
        <begin position="23"/>
        <end position="145"/>
    </location>
</feature>
<dbReference type="PANTHER" id="PTHR47053:SF1">
    <property type="entry name" value="MUREIN DD-ENDOPEPTIDASE MEPH-RELATED"/>
    <property type="match status" value="1"/>
</dbReference>
<keyword evidence="9" id="KW-1185">Reference proteome</keyword>
<reference evidence="8" key="1">
    <citation type="submission" date="2022-12" db="EMBL/GenBank/DDBJ databases">
        <title>Draft genome sequence of the thermophilic strain Brevibacillus thermoruber HT42, isolated from Los Humeros, Puebla, Mexico, with biotechnological potential.</title>
        <authorList>
            <person name="Lara Sanchez J."/>
            <person name="Solis Palacios R."/>
            <person name="Bustos Baena A.S."/>
            <person name="Ruz Baez A.E."/>
            <person name="Espinosa Luna G."/>
            <person name="Oliart Ros R.M."/>
        </authorList>
    </citation>
    <scope>NUCLEOTIDE SEQUENCE</scope>
    <source>
        <strain evidence="8">HT42</strain>
    </source>
</reference>
<evidence type="ECO:0000256" key="2">
    <source>
        <dbReference type="ARBA" id="ARBA00022670"/>
    </source>
</evidence>
<dbReference type="SUPFAM" id="SSF54001">
    <property type="entry name" value="Cysteine proteinases"/>
    <property type="match status" value="1"/>
</dbReference>
<dbReference type="EMBL" id="JAPYYP010000025">
    <property type="protein sequence ID" value="MDA5110027.1"/>
    <property type="molecule type" value="Genomic_DNA"/>
</dbReference>
<feature type="compositionally biased region" description="Low complexity" evidence="5">
    <location>
        <begin position="171"/>
        <end position="209"/>
    </location>
</feature>
<evidence type="ECO:0000259" key="7">
    <source>
        <dbReference type="PROSITE" id="PS51935"/>
    </source>
</evidence>
<dbReference type="InterPro" id="IPR000064">
    <property type="entry name" value="NLP_P60_dom"/>
</dbReference>